<accession>A0A848EAZ4</accession>
<comment type="catalytic activity">
    <reaction evidence="10 11">
        <text>tRNA(Gly) + glycine + ATP = glycyl-tRNA(Gly) + AMP + diphosphate</text>
        <dbReference type="Rhea" id="RHEA:16013"/>
        <dbReference type="Rhea" id="RHEA-COMP:9664"/>
        <dbReference type="Rhea" id="RHEA-COMP:9683"/>
        <dbReference type="ChEBI" id="CHEBI:30616"/>
        <dbReference type="ChEBI" id="CHEBI:33019"/>
        <dbReference type="ChEBI" id="CHEBI:57305"/>
        <dbReference type="ChEBI" id="CHEBI:78442"/>
        <dbReference type="ChEBI" id="CHEBI:78522"/>
        <dbReference type="ChEBI" id="CHEBI:456215"/>
        <dbReference type="EC" id="6.1.1.14"/>
    </reaction>
</comment>
<feature type="domain" description="DALR anticodon binding" evidence="12">
    <location>
        <begin position="662"/>
        <end position="766"/>
    </location>
</feature>
<evidence type="ECO:0000256" key="10">
    <source>
        <dbReference type="ARBA" id="ARBA00047937"/>
    </source>
</evidence>
<comment type="similarity">
    <text evidence="2 11">Belongs to the class-II aminoacyl-tRNA synthetase family.</text>
</comment>
<evidence type="ECO:0000256" key="5">
    <source>
        <dbReference type="ARBA" id="ARBA00022598"/>
    </source>
</evidence>
<evidence type="ECO:0000313" key="14">
    <source>
        <dbReference type="Proteomes" id="UP000548582"/>
    </source>
</evidence>
<dbReference type="EC" id="6.1.1.14" evidence="11"/>
<organism evidence="13 14">
    <name type="scientific">Neoroseomonas marina</name>
    <dbReference type="NCBI Taxonomy" id="1232220"/>
    <lineage>
        <taxon>Bacteria</taxon>
        <taxon>Pseudomonadati</taxon>
        <taxon>Pseudomonadota</taxon>
        <taxon>Alphaproteobacteria</taxon>
        <taxon>Acetobacterales</taxon>
        <taxon>Acetobacteraceae</taxon>
        <taxon>Neoroseomonas</taxon>
    </lineage>
</organism>
<dbReference type="PANTHER" id="PTHR30075">
    <property type="entry name" value="GLYCYL-TRNA SYNTHETASE"/>
    <property type="match status" value="1"/>
</dbReference>
<comment type="caution">
    <text evidence="13">The sequence shown here is derived from an EMBL/GenBank/DDBJ whole genome shotgun (WGS) entry which is preliminary data.</text>
</comment>
<evidence type="ECO:0000256" key="6">
    <source>
        <dbReference type="ARBA" id="ARBA00022741"/>
    </source>
</evidence>
<dbReference type="EMBL" id="JABBKX010000001">
    <property type="protein sequence ID" value="NMJ40435.1"/>
    <property type="molecule type" value="Genomic_DNA"/>
</dbReference>
<keyword evidence="8 11" id="KW-0648">Protein biosynthesis</keyword>
<evidence type="ECO:0000256" key="4">
    <source>
        <dbReference type="ARBA" id="ARBA00022490"/>
    </source>
</evidence>
<dbReference type="GO" id="GO:0005524">
    <property type="term" value="F:ATP binding"/>
    <property type="evidence" value="ECO:0007669"/>
    <property type="project" value="UniProtKB-UniRule"/>
</dbReference>
<reference evidence="13 14" key="1">
    <citation type="submission" date="2020-03" db="EMBL/GenBank/DDBJ databases">
        <authorList>
            <person name="Sun Q."/>
        </authorList>
    </citation>
    <scope>NUCLEOTIDE SEQUENCE [LARGE SCALE GENOMIC DNA]</scope>
    <source>
        <strain evidence="13 14">JC162</strain>
    </source>
</reference>
<name>A0A848EAZ4_9PROT</name>
<dbReference type="GO" id="GO:0005829">
    <property type="term" value="C:cytosol"/>
    <property type="evidence" value="ECO:0007669"/>
    <property type="project" value="TreeGrafter"/>
</dbReference>
<keyword evidence="14" id="KW-1185">Reference proteome</keyword>
<dbReference type="RefSeq" id="WP_170052678.1">
    <property type="nucleotide sequence ID" value="NZ_JABBKX010000001.1"/>
</dbReference>
<dbReference type="GO" id="GO:0006420">
    <property type="term" value="P:arginyl-tRNA aminoacylation"/>
    <property type="evidence" value="ECO:0007669"/>
    <property type="project" value="InterPro"/>
</dbReference>
<evidence type="ECO:0000256" key="9">
    <source>
        <dbReference type="ARBA" id="ARBA00023146"/>
    </source>
</evidence>
<sequence length="776" mass="84350">MPELLLELFSEEIPARMQARAAEDLARLFAERCAALVEAPPVTFHGPRRIGLSALLRAAVTTEGKEERGPRIGAPDQALDGFLRKHGATRDALKQEGQFWVLSKPGETVEARALVAAAIPAIIRAFPWPKSMRWGGSSPMAWVRPLKRILCVLDGAVVPFDLRAGEDDGHGLASGNETEGHRIMAPGAFAVRGLTDYQEGLRERRVVLDAAERAREIRDGIAALAAAEGLTVVPDEGLVTEVAGLVEWPVPLLGRIDDAFMDLPPEVMRTTMRVNQRYFALRQADGSAAPRFALVANIAAPDGGASIVAGNERVLRARLSDARFFWDLDRRQSLESFLPKLDSVVFHAKLGTQGQRVARLERLARIIATKVGADPADAARAARLAKADLASGMVGEFPELQGVMGRYYALGQGEKPAVAEAIAAHYRPLGPGDEAPAEPVAISVALADKLDQLAGFFAVGEKPTGSGDPFALRRAGLGIIRIVRENGLRLALRHLLEEAMAGYVDQWRHSPWIAADPKQVATLIENREIRQELLETAARLEGEGCAANERILVRLMDLGHVPALRERGISVFVAPQTGSSGELTRVFRATDAVEVPKAAALGRELMDFLADRLRVQLRAEGTRHDVVTAVLGAAPDDDLNRLLRRADSVRAFVESEAGANLLAAHRRAANILRIEEKRDGHIYDTGYEHHLLKAHQEEALAAALEAAAARIELDLSAEDFERAMEAMATLRAPVDAFFDKVIVNDPAPELRRNRLKLLARLRAAMDAVADFSKIEA</sequence>
<evidence type="ECO:0000259" key="12">
    <source>
        <dbReference type="Pfam" id="PF05746"/>
    </source>
</evidence>
<dbReference type="HAMAP" id="MF_00255">
    <property type="entry name" value="Gly_tRNA_synth_beta"/>
    <property type="match status" value="1"/>
</dbReference>
<keyword evidence="4 11" id="KW-0963">Cytoplasm</keyword>
<protein>
    <recommendedName>
        <fullName evidence="11">Glycine--tRNA ligase beta subunit</fullName>
        <ecNumber evidence="11">6.1.1.14</ecNumber>
    </recommendedName>
    <alternativeName>
        <fullName evidence="11">Glycyl-tRNA synthetase beta subunit</fullName>
        <shortName evidence="11">GlyRS</shortName>
    </alternativeName>
</protein>
<evidence type="ECO:0000256" key="7">
    <source>
        <dbReference type="ARBA" id="ARBA00022840"/>
    </source>
</evidence>
<dbReference type="SUPFAM" id="SSF109604">
    <property type="entry name" value="HD-domain/PDEase-like"/>
    <property type="match status" value="1"/>
</dbReference>
<dbReference type="GO" id="GO:0004814">
    <property type="term" value="F:arginine-tRNA ligase activity"/>
    <property type="evidence" value="ECO:0007669"/>
    <property type="project" value="InterPro"/>
</dbReference>
<dbReference type="PROSITE" id="PS50861">
    <property type="entry name" value="AA_TRNA_LIGASE_II_GLYAB"/>
    <property type="match status" value="1"/>
</dbReference>
<dbReference type="InterPro" id="IPR015944">
    <property type="entry name" value="Gly-tRNA-synth_bsu"/>
</dbReference>
<evidence type="ECO:0000256" key="3">
    <source>
        <dbReference type="ARBA" id="ARBA00011209"/>
    </source>
</evidence>
<keyword evidence="9 11" id="KW-0030">Aminoacyl-tRNA synthetase</keyword>
<gene>
    <name evidence="11" type="primary">glyS</name>
    <name evidence="13" type="ORF">GWK16_04225</name>
</gene>
<dbReference type="InterPro" id="IPR008909">
    <property type="entry name" value="DALR_anticod-bd"/>
</dbReference>
<comment type="subunit">
    <text evidence="3 11">Tetramer of two alpha and two beta subunits.</text>
</comment>
<dbReference type="PANTHER" id="PTHR30075:SF2">
    <property type="entry name" value="GLYCINE--TRNA LIGASE, CHLOROPLASTIC_MITOCHONDRIAL 2"/>
    <property type="match status" value="1"/>
</dbReference>
<keyword evidence="6 11" id="KW-0547">Nucleotide-binding</keyword>
<proteinExistence type="inferred from homology"/>
<evidence type="ECO:0000256" key="8">
    <source>
        <dbReference type="ARBA" id="ARBA00022917"/>
    </source>
</evidence>
<dbReference type="Pfam" id="PF02092">
    <property type="entry name" value="tRNA_synt_2f"/>
    <property type="match status" value="1"/>
</dbReference>
<dbReference type="Proteomes" id="UP000548582">
    <property type="component" value="Unassembled WGS sequence"/>
</dbReference>
<dbReference type="PRINTS" id="PR01045">
    <property type="entry name" value="TRNASYNTHGB"/>
</dbReference>
<dbReference type="GO" id="GO:0004820">
    <property type="term" value="F:glycine-tRNA ligase activity"/>
    <property type="evidence" value="ECO:0007669"/>
    <property type="project" value="UniProtKB-UniRule"/>
</dbReference>
<dbReference type="AlphaFoldDB" id="A0A848EAZ4"/>
<dbReference type="NCBIfam" id="TIGR00211">
    <property type="entry name" value="glyS"/>
    <property type="match status" value="1"/>
</dbReference>
<evidence type="ECO:0000256" key="11">
    <source>
        <dbReference type="HAMAP-Rule" id="MF_00255"/>
    </source>
</evidence>
<keyword evidence="5 11" id="KW-0436">Ligase</keyword>
<dbReference type="InterPro" id="IPR006194">
    <property type="entry name" value="Gly-tRNA-synth_heterodimer"/>
</dbReference>
<comment type="subcellular location">
    <subcellularLocation>
        <location evidence="1 11">Cytoplasm</location>
    </subcellularLocation>
</comment>
<evidence type="ECO:0000313" key="13">
    <source>
        <dbReference type="EMBL" id="NMJ40435.1"/>
    </source>
</evidence>
<dbReference type="GO" id="GO:0006426">
    <property type="term" value="P:glycyl-tRNA aminoacylation"/>
    <property type="evidence" value="ECO:0007669"/>
    <property type="project" value="UniProtKB-UniRule"/>
</dbReference>
<keyword evidence="7 11" id="KW-0067">ATP-binding</keyword>
<dbReference type="Pfam" id="PF05746">
    <property type="entry name" value="DALR_1"/>
    <property type="match status" value="1"/>
</dbReference>
<evidence type="ECO:0000256" key="2">
    <source>
        <dbReference type="ARBA" id="ARBA00008226"/>
    </source>
</evidence>
<evidence type="ECO:0000256" key="1">
    <source>
        <dbReference type="ARBA" id="ARBA00004496"/>
    </source>
</evidence>